<comment type="catalytic activity">
    <reaction evidence="7">
        <text>adenosine + H2O + H(+) = inosine + NH4(+)</text>
        <dbReference type="Rhea" id="RHEA:24408"/>
        <dbReference type="ChEBI" id="CHEBI:15377"/>
        <dbReference type="ChEBI" id="CHEBI:15378"/>
        <dbReference type="ChEBI" id="CHEBI:16335"/>
        <dbReference type="ChEBI" id="CHEBI:17596"/>
        <dbReference type="ChEBI" id="CHEBI:28938"/>
        <dbReference type="EC" id="3.5.4.4"/>
    </reaction>
    <physiologicalReaction direction="left-to-right" evidence="7">
        <dbReference type="Rhea" id="RHEA:24409"/>
    </physiologicalReaction>
</comment>
<sequence>MTFASEVRGQEGANVKSAPLQSALLSAVPGLHHAFFSREGGVSEGIYAGLNGGVGSDDNPAHVAENRRRMATALRVAPERLLTVFQIHSPDVVTASAPWDTAARPRADAIVTRTEGLAIGVTAADCGPILFADPKARVIGAAHAGWKGALTGVIEATVEAMEKLGADRANVVAAVGPLIRQQSYEVGNEFVERFVEADAENTRYFVAAARESHAMFDLAGFIRKRLENAGVLFVDDTGIDTYADERFFSYRRSVHRKEADYGRHVHAIVLES</sequence>
<dbReference type="Proteomes" id="UP000184096">
    <property type="component" value="Chromosome I"/>
</dbReference>
<dbReference type="PANTHER" id="PTHR30616:SF2">
    <property type="entry name" value="PURINE NUCLEOSIDE PHOSPHORYLASE LACC1"/>
    <property type="match status" value="1"/>
</dbReference>
<evidence type="ECO:0000313" key="11">
    <source>
        <dbReference type="EMBL" id="SHN68094.1"/>
    </source>
</evidence>
<evidence type="ECO:0000256" key="3">
    <source>
        <dbReference type="ARBA" id="ARBA00022679"/>
    </source>
</evidence>
<dbReference type="GO" id="GO:0016787">
    <property type="term" value="F:hydrolase activity"/>
    <property type="evidence" value="ECO:0007669"/>
    <property type="project" value="UniProtKB-KW"/>
</dbReference>
<comment type="catalytic activity">
    <reaction evidence="8">
        <text>adenosine + phosphate = alpha-D-ribose 1-phosphate + adenine</text>
        <dbReference type="Rhea" id="RHEA:27642"/>
        <dbReference type="ChEBI" id="CHEBI:16335"/>
        <dbReference type="ChEBI" id="CHEBI:16708"/>
        <dbReference type="ChEBI" id="CHEBI:43474"/>
        <dbReference type="ChEBI" id="CHEBI:57720"/>
        <dbReference type="EC" id="2.4.2.1"/>
    </reaction>
    <physiologicalReaction direction="left-to-right" evidence="8">
        <dbReference type="Rhea" id="RHEA:27643"/>
    </physiologicalReaction>
</comment>
<keyword evidence="6" id="KW-0862">Zinc</keyword>
<dbReference type="GO" id="GO:0017061">
    <property type="term" value="F:S-methyl-5-thioadenosine phosphorylase activity"/>
    <property type="evidence" value="ECO:0007669"/>
    <property type="project" value="UniProtKB-EC"/>
</dbReference>
<dbReference type="Pfam" id="PF02578">
    <property type="entry name" value="Cu-oxidase_4"/>
    <property type="match status" value="1"/>
</dbReference>
<evidence type="ECO:0000256" key="6">
    <source>
        <dbReference type="ARBA" id="ARBA00022833"/>
    </source>
</evidence>
<keyword evidence="4" id="KW-0479">Metal-binding</keyword>
<reference evidence="12" key="1">
    <citation type="submission" date="2016-11" db="EMBL/GenBank/DDBJ databases">
        <authorList>
            <person name="Varghese N."/>
            <person name="Submissions S."/>
        </authorList>
    </citation>
    <scope>NUCLEOTIDE SEQUENCE [LARGE SCALE GENOMIC DNA]</scope>
    <source>
        <strain evidence="12">GAS401</strain>
    </source>
</reference>
<dbReference type="InterPro" id="IPR011324">
    <property type="entry name" value="Cytotoxic_necrot_fac-like_cat"/>
</dbReference>
<comment type="catalytic activity">
    <reaction evidence="9">
        <text>S-methyl-5'-thioadenosine + phosphate = 5-(methylsulfanyl)-alpha-D-ribose 1-phosphate + adenine</text>
        <dbReference type="Rhea" id="RHEA:11852"/>
        <dbReference type="ChEBI" id="CHEBI:16708"/>
        <dbReference type="ChEBI" id="CHEBI:17509"/>
        <dbReference type="ChEBI" id="CHEBI:43474"/>
        <dbReference type="ChEBI" id="CHEBI:58533"/>
        <dbReference type="EC" id="2.4.2.28"/>
    </reaction>
    <physiologicalReaction direction="left-to-right" evidence="9">
        <dbReference type="Rhea" id="RHEA:11853"/>
    </physiologicalReaction>
</comment>
<evidence type="ECO:0000256" key="4">
    <source>
        <dbReference type="ARBA" id="ARBA00022723"/>
    </source>
</evidence>
<organism evidence="11 12">
    <name type="scientific">Bradyrhizobium erythrophlei</name>
    <dbReference type="NCBI Taxonomy" id="1437360"/>
    <lineage>
        <taxon>Bacteria</taxon>
        <taxon>Pseudomonadati</taxon>
        <taxon>Pseudomonadota</taxon>
        <taxon>Alphaproteobacteria</taxon>
        <taxon>Hyphomicrobiales</taxon>
        <taxon>Nitrobacteraceae</taxon>
        <taxon>Bradyrhizobium</taxon>
    </lineage>
</organism>
<dbReference type="Gene3D" id="3.60.140.10">
    <property type="entry name" value="CNF1/YfiH-like putative cysteine hydrolases"/>
    <property type="match status" value="1"/>
</dbReference>
<evidence type="ECO:0000256" key="7">
    <source>
        <dbReference type="ARBA" id="ARBA00047989"/>
    </source>
</evidence>
<name>A0A1M7TBH7_9BRAD</name>
<evidence type="ECO:0000256" key="2">
    <source>
        <dbReference type="ARBA" id="ARBA00007353"/>
    </source>
</evidence>
<evidence type="ECO:0000256" key="8">
    <source>
        <dbReference type="ARBA" id="ARBA00048968"/>
    </source>
</evidence>
<dbReference type="InterPro" id="IPR038371">
    <property type="entry name" value="Cu_polyphenol_OxRdtase_sf"/>
</dbReference>
<evidence type="ECO:0000256" key="10">
    <source>
        <dbReference type="RuleBase" id="RU361274"/>
    </source>
</evidence>
<comment type="catalytic activity">
    <reaction evidence="1">
        <text>inosine + phosphate = alpha-D-ribose 1-phosphate + hypoxanthine</text>
        <dbReference type="Rhea" id="RHEA:27646"/>
        <dbReference type="ChEBI" id="CHEBI:17368"/>
        <dbReference type="ChEBI" id="CHEBI:17596"/>
        <dbReference type="ChEBI" id="CHEBI:43474"/>
        <dbReference type="ChEBI" id="CHEBI:57720"/>
        <dbReference type="EC" id="2.4.2.1"/>
    </reaction>
    <physiologicalReaction direction="left-to-right" evidence="1">
        <dbReference type="Rhea" id="RHEA:27647"/>
    </physiologicalReaction>
</comment>
<evidence type="ECO:0000313" key="12">
    <source>
        <dbReference type="Proteomes" id="UP000184096"/>
    </source>
</evidence>
<dbReference type="InterPro" id="IPR003730">
    <property type="entry name" value="Cu_polyphenol_OxRdtase"/>
</dbReference>
<dbReference type="PANTHER" id="PTHR30616">
    <property type="entry name" value="UNCHARACTERIZED PROTEIN YFIH"/>
    <property type="match status" value="1"/>
</dbReference>
<dbReference type="CDD" id="cd16833">
    <property type="entry name" value="YfiH"/>
    <property type="match status" value="1"/>
</dbReference>
<proteinExistence type="inferred from homology"/>
<dbReference type="GO" id="GO:0005507">
    <property type="term" value="F:copper ion binding"/>
    <property type="evidence" value="ECO:0007669"/>
    <property type="project" value="TreeGrafter"/>
</dbReference>
<keyword evidence="3" id="KW-0808">Transferase</keyword>
<gene>
    <name evidence="11" type="ORF">SAMN05444170_1284</name>
</gene>
<evidence type="ECO:0000256" key="1">
    <source>
        <dbReference type="ARBA" id="ARBA00000553"/>
    </source>
</evidence>
<protein>
    <recommendedName>
        <fullName evidence="10">Purine nucleoside phosphorylase</fullName>
    </recommendedName>
</protein>
<comment type="similarity">
    <text evidence="2 10">Belongs to the purine nucleoside phosphorylase YfiH/LACC1 family.</text>
</comment>
<keyword evidence="12" id="KW-1185">Reference proteome</keyword>
<keyword evidence="5" id="KW-0378">Hydrolase</keyword>
<dbReference type="OrthoDB" id="4279at2"/>
<accession>A0A1M7TBH7</accession>
<evidence type="ECO:0000256" key="9">
    <source>
        <dbReference type="ARBA" id="ARBA00049893"/>
    </source>
</evidence>
<dbReference type="EMBL" id="LT670849">
    <property type="protein sequence ID" value="SHN68094.1"/>
    <property type="molecule type" value="Genomic_DNA"/>
</dbReference>
<evidence type="ECO:0000256" key="5">
    <source>
        <dbReference type="ARBA" id="ARBA00022801"/>
    </source>
</evidence>
<dbReference type="SUPFAM" id="SSF64438">
    <property type="entry name" value="CNF1/YfiH-like putative cysteine hydrolases"/>
    <property type="match status" value="1"/>
</dbReference>
<dbReference type="AlphaFoldDB" id="A0A1M7TBH7"/>
<dbReference type="NCBIfam" id="TIGR00726">
    <property type="entry name" value="peptidoglycan editing factor PgeF"/>
    <property type="match status" value="1"/>
</dbReference>